<feature type="domain" description="Integrase catalytic" evidence="1">
    <location>
        <begin position="188"/>
        <end position="315"/>
    </location>
</feature>
<evidence type="ECO:0000313" key="2">
    <source>
        <dbReference type="EMBL" id="SPD24038.1"/>
    </source>
</evidence>
<dbReference type="PANTHER" id="PTHR48475">
    <property type="entry name" value="RIBONUCLEASE H"/>
    <property type="match status" value="1"/>
</dbReference>
<protein>
    <recommendedName>
        <fullName evidence="1">Integrase catalytic domain-containing protein</fullName>
    </recommendedName>
</protein>
<dbReference type="Gene3D" id="3.30.420.10">
    <property type="entry name" value="Ribonuclease H-like superfamily/Ribonuclease H"/>
    <property type="match status" value="1"/>
</dbReference>
<dbReference type="SUPFAM" id="SSF53098">
    <property type="entry name" value="Ribonuclease H-like"/>
    <property type="match status" value="1"/>
</dbReference>
<reference evidence="2" key="1">
    <citation type="submission" date="2018-02" db="EMBL/GenBank/DDBJ databases">
        <authorList>
            <person name="Cohen D.B."/>
            <person name="Kent A.D."/>
        </authorList>
    </citation>
    <scope>NUCLEOTIDE SEQUENCE</scope>
</reference>
<dbReference type="PROSITE" id="PS50994">
    <property type="entry name" value="INTEGRASE"/>
    <property type="match status" value="1"/>
</dbReference>
<dbReference type="EMBL" id="OIVN01005791">
    <property type="protein sequence ID" value="SPD24038.1"/>
    <property type="molecule type" value="Genomic_DNA"/>
</dbReference>
<organism evidence="2">
    <name type="scientific">Fagus sylvatica</name>
    <name type="common">Beechnut</name>
    <dbReference type="NCBI Taxonomy" id="28930"/>
    <lineage>
        <taxon>Eukaryota</taxon>
        <taxon>Viridiplantae</taxon>
        <taxon>Streptophyta</taxon>
        <taxon>Embryophyta</taxon>
        <taxon>Tracheophyta</taxon>
        <taxon>Spermatophyta</taxon>
        <taxon>Magnoliopsida</taxon>
        <taxon>eudicotyledons</taxon>
        <taxon>Gunneridae</taxon>
        <taxon>Pentapetalae</taxon>
        <taxon>rosids</taxon>
        <taxon>fabids</taxon>
        <taxon>Fagales</taxon>
        <taxon>Fagaceae</taxon>
        <taxon>Fagus</taxon>
    </lineage>
</organism>
<dbReference type="InterPro" id="IPR001584">
    <property type="entry name" value="Integrase_cat-core"/>
</dbReference>
<dbReference type="PANTHER" id="PTHR48475:SF1">
    <property type="entry name" value="RNASE H TYPE-1 DOMAIN-CONTAINING PROTEIN"/>
    <property type="match status" value="1"/>
</dbReference>
<name>A0A2N9IHV4_FAGSY</name>
<evidence type="ECO:0000259" key="1">
    <source>
        <dbReference type="PROSITE" id="PS50994"/>
    </source>
</evidence>
<accession>A0A2N9IHV4</accession>
<dbReference type="AlphaFoldDB" id="A0A2N9IHV4"/>
<proteinExistence type="predicted"/>
<dbReference type="InterPro" id="IPR036397">
    <property type="entry name" value="RNaseH_sf"/>
</dbReference>
<dbReference type="GO" id="GO:0015074">
    <property type="term" value="P:DNA integration"/>
    <property type="evidence" value="ECO:0007669"/>
    <property type="project" value="InterPro"/>
</dbReference>
<dbReference type="GO" id="GO:0003676">
    <property type="term" value="F:nucleic acid binding"/>
    <property type="evidence" value="ECO:0007669"/>
    <property type="project" value="InterPro"/>
</dbReference>
<sequence length="315" mass="36269">MDPLKYLFEKPALTGKLSRWLILLAKFDLKYVAKNTIKGMVIAEHCAGHPVGEDDLDDDFPDEDVLNVKEKVTWKMYFDGASNQHGYEVRVLLTEPDGVHIPFANSENMEDEGRASEALSSLPQGVRQKFTIEYTYMPRSQNQFVDALATLASLVQIPMNTFMQPIDIKRREVLAHEREVCVLDNEINDGIPWYYDIRNFVEDKITPKASNGHEFILVAIDYFTKWVEVASFSVLKAKHVARFIESNIIYCYRVPHEIISDNGLHFEDKVQRILQKYGVKHHKSSPYRPQTNGAVESANKNVKVILEKSTERYRD</sequence>
<gene>
    <name evidence="2" type="ORF">FSB_LOCUS51920</name>
</gene>
<dbReference type="InterPro" id="IPR012337">
    <property type="entry name" value="RNaseH-like_sf"/>
</dbReference>